<feature type="compositionally biased region" description="Low complexity" evidence="1">
    <location>
        <begin position="123"/>
        <end position="132"/>
    </location>
</feature>
<name>A0A8H6SWZ9_9AGAR</name>
<gene>
    <name evidence="2" type="ORF">MIND_00459100</name>
</gene>
<protein>
    <submittedName>
        <fullName evidence="2">Sec7 domain protein</fullName>
    </submittedName>
</protein>
<comment type="caution">
    <text evidence="2">The sequence shown here is derived from an EMBL/GenBank/DDBJ whole genome shotgun (WGS) entry which is preliminary data.</text>
</comment>
<evidence type="ECO:0000256" key="1">
    <source>
        <dbReference type="SAM" id="MobiDB-lite"/>
    </source>
</evidence>
<keyword evidence="3" id="KW-1185">Reference proteome</keyword>
<dbReference type="AlphaFoldDB" id="A0A8H6SWZ9"/>
<dbReference type="Proteomes" id="UP000636479">
    <property type="component" value="Unassembled WGS sequence"/>
</dbReference>
<dbReference type="EMBL" id="JACAZF010000004">
    <property type="protein sequence ID" value="KAF7306675.1"/>
    <property type="molecule type" value="Genomic_DNA"/>
</dbReference>
<feature type="compositionally biased region" description="Polar residues" evidence="1">
    <location>
        <begin position="97"/>
        <end position="106"/>
    </location>
</feature>
<dbReference type="OrthoDB" id="3269550at2759"/>
<feature type="compositionally biased region" description="Polar residues" evidence="1">
    <location>
        <begin position="64"/>
        <end position="74"/>
    </location>
</feature>
<sequence>MAEKKILHTARKLSKVFKETPYTIEAKTLLSPTSETATASNASASASSLAVGSISGVSISTGTEETSSNANSTEQLRRKASKLTRESAENIPPPPSQRQSMDSAALTTPRPHLRRSRSMWVRQQQQQQQQQQGENEAANDFQDRYLRNFGTMSERQRVLNVKRARKMTQLFGQEPPAELIQILDDRENVDPSRDSVALSTLMTSTPLRDRANSVSSLADGVGAAATTPSAVAPEAEESDVNIFQDRRRRAAKLSRFFGVGFQDITSLPDVLPVPVVSNTQVDVKVAGRRFWSFGDRPRDSDMREAISQLRGLKAG</sequence>
<evidence type="ECO:0000313" key="3">
    <source>
        <dbReference type="Proteomes" id="UP000636479"/>
    </source>
</evidence>
<dbReference type="GeneID" id="59343918"/>
<feature type="compositionally biased region" description="Low complexity" evidence="1">
    <location>
        <begin position="32"/>
        <end position="63"/>
    </location>
</feature>
<reference evidence="2" key="1">
    <citation type="submission" date="2020-05" db="EMBL/GenBank/DDBJ databases">
        <title>Mycena genomes resolve the evolution of fungal bioluminescence.</title>
        <authorList>
            <person name="Tsai I.J."/>
        </authorList>
    </citation>
    <scope>NUCLEOTIDE SEQUENCE</scope>
    <source>
        <strain evidence="2">171206Taipei</strain>
    </source>
</reference>
<evidence type="ECO:0000313" key="2">
    <source>
        <dbReference type="EMBL" id="KAF7306675.1"/>
    </source>
</evidence>
<organism evidence="2 3">
    <name type="scientific">Mycena indigotica</name>
    <dbReference type="NCBI Taxonomy" id="2126181"/>
    <lineage>
        <taxon>Eukaryota</taxon>
        <taxon>Fungi</taxon>
        <taxon>Dikarya</taxon>
        <taxon>Basidiomycota</taxon>
        <taxon>Agaricomycotina</taxon>
        <taxon>Agaricomycetes</taxon>
        <taxon>Agaricomycetidae</taxon>
        <taxon>Agaricales</taxon>
        <taxon>Marasmiineae</taxon>
        <taxon>Mycenaceae</taxon>
        <taxon>Mycena</taxon>
    </lineage>
</organism>
<accession>A0A8H6SWZ9</accession>
<proteinExistence type="predicted"/>
<dbReference type="RefSeq" id="XP_037221694.1">
    <property type="nucleotide sequence ID" value="XM_037361402.1"/>
</dbReference>
<feature type="region of interest" description="Disordered" evidence="1">
    <location>
        <begin position="32"/>
        <end position="138"/>
    </location>
</feature>